<organism evidence="1">
    <name type="scientific">Sipha flava</name>
    <name type="common">yellow sugarcane aphid</name>
    <dbReference type="NCBI Taxonomy" id="143950"/>
    <lineage>
        <taxon>Eukaryota</taxon>
        <taxon>Metazoa</taxon>
        <taxon>Ecdysozoa</taxon>
        <taxon>Arthropoda</taxon>
        <taxon>Hexapoda</taxon>
        <taxon>Insecta</taxon>
        <taxon>Pterygota</taxon>
        <taxon>Neoptera</taxon>
        <taxon>Paraneoptera</taxon>
        <taxon>Hemiptera</taxon>
        <taxon>Sternorrhyncha</taxon>
        <taxon>Aphidomorpha</taxon>
        <taxon>Aphidoidea</taxon>
        <taxon>Aphididae</taxon>
        <taxon>Sipha</taxon>
    </lineage>
</organism>
<accession>A0A2S2QIS5</accession>
<dbReference type="OrthoDB" id="6612278at2759"/>
<gene>
    <name evidence="1" type="ORF">g.566</name>
</gene>
<proteinExistence type="predicted"/>
<name>A0A2S2QIS5_9HEMI</name>
<evidence type="ECO:0000313" key="1">
    <source>
        <dbReference type="EMBL" id="MBY77082.1"/>
    </source>
</evidence>
<dbReference type="AlphaFoldDB" id="A0A2S2QIS5"/>
<dbReference type="EMBL" id="GGMS01007879">
    <property type="protein sequence ID" value="MBY77082.1"/>
    <property type="molecule type" value="Transcribed_RNA"/>
</dbReference>
<sequence>MLPRDVHMFEDDFILTCSTITGLNADKIFSEAETTEQIYETATEEISTVNEYNKSTASINYTYELDHGPDKIQMQRLMNVVKVNSSIRNSIVKEATMICNAKIHEIPVELSVQKIIFEKTPHTSFSTFNIDLR</sequence>
<protein>
    <submittedName>
        <fullName evidence="1">Uncharacterized protein</fullName>
    </submittedName>
</protein>
<reference evidence="1" key="1">
    <citation type="submission" date="2018-04" db="EMBL/GenBank/DDBJ databases">
        <title>Transcriptome assembly of Sipha flava.</title>
        <authorList>
            <person name="Scully E.D."/>
            <person name="Geib S.M."/>
            <person name="Palmer N.A."/>
            <person name="Koch K."/>
            <person name="Bradshaw J."/>
            <person name="Heng-Moss T."/>
            <person name="Sarath G."/>
        </authorList>
    </citation>
    <scope>NUCLEOTIDE SEQUENCE</scope>
</reference>